<dbReference type="Proteomes" id="UP001469365">
    <property type="component" value="Unassembled WGS sequence"/>
</dbReference>
<dbReference type="Pfam" id="PF12679">
    <property type="entry name" value="ABC2_membrane_2"/>
    <property type="match status" value="1"/>
</dbReference>
<keyword evidence="3" id="KW-1185">Reference proteome</keyword>
<feature type="transmembrane region" description="Helical" evidence="1">
    <location>
        <begin position="269"/>
        <end position="288"/>
    </location>
</feature>
<sequence>MMTIVRMTWLELLRKRVLLITLLMSVLFCLAFSYVGDAISSELRRPGLDMNSTSFLIESFGRGAMILSLGFFFGSFVLAFLCIFSSFSVISGEAEQGVLLSVLPRPLPRTHWFVGRWIGFVSFGIVYAGLFFAAILLITSMYASIPRDPAAIVVSFLLFAAVVPLLVSLSMLGSCLFTGIGNGVVLTMLYGAGWLGGMIDKVAGTFGLDDKAIKPLLAIAGVISLLMPADSIERRMLAELLGFQELGELVNIQRVLGLFNLGVVPSNAFLIYTACYTVCAFALGLWLFRRKDF</sequence>
<comment type="caution">
    <text evidence="2">The sequence shown here is derived from an EMBL/GenBank/DDBJ whole genome shotgun (WGS) entry which is preliminary data.</text>
</comment>
<feature type="transmembrane region" description="Helical" evidence="1">
    <location>
        <begin position="150"/>
        <end position="167"/>
    </location>
</feature>
<keyword evidence="1" id="KW-1133">Transmembrane helix</keyword>
<feature type="transmembrane region" description="Helical" evidence="1">
    <location>
        <begin position="64"/>
        <end position="92"/>
    </location>
</feature>
<gene>
    <name evidence="2" type="ORF">WMW72_17780</name>
</gene>
<evidence type="ECO:0000313" key="3">
    <source>
        <dbReference type="Proteomes" id="UP001469365"/>
    </source>
</evidence>
<dbReference type="EMBL" id="JBBPCC010000011">
    <property type="protein sequence ID" value="MEK8129760.1"/>
    <property type="molecule type" value="Genomic_DNA"/>
</dbReference>
<reference evidence="2 3" key="1">
    <citation type="submission" date="2024-04" db="EMBL/GenBank/DDBJ databases">
        <title>draft genome sequnece of Paenibacillus filicis.</title>
        <authorList>
            <person name="Kim D.-U."/>
        </authorList>
    </citation>
    <scope>NUCLEOTIDE SEQUENCE [LARGE SCALE GENOMIC DNA]</scope>
    <source>
        <strain evidence="2 3">KACC14197</strain>
    </source>
</reference>
<feature type="transmembrane region" description="Helical" evidence="1">
    <location>
        <begin position="174"/>
        <end position="192"/>
    </location>
</feature>
<proteinExistence type="predicted"/>
<dbReference type="RefSeq" id="WP_341416875.1">
    <property type="nucleotide sequence ID" value="NZ_JBBPCC010000011.1"/>
</dbReference>
<protein>
    <submittedName>
        <fullName evidence="2">ABC transporter permease</fullName>
    </submittedName>
</protein>
<keyword evidence="1" id="KW-0812">Transmembrane</keyword>
<accession>A0ABU9DLM9</accession>
<keyword evidence="1" id="KW-0472">Membrane</keyword>
<evidence type="ECO:0000313" key="2">
    <source>
        <dbReference type="EMBL" id="MEK8129760.1"/>
    </source>
</evidence>
<feature type="transmembrane region" description="Helical" evidence="1">
    <location>
        <begin position="113"/>
        <end position="138"/>
    </location>
</feature>
<organism evidence="2 3">
    <name type="scientific">Paenibacillus filicis</name>
    <dbReference type="NCBI Taxonomy" id="669464"/>
    <lineage>
        <taxon>Bacteria</taxon>
        <taxon>Bacillati</taxon>
        <taxon>Bacillota</taxon>
        <taxon>Bacilli</taxon>
        <taxon>Bacillales</taxon>
        <taxon>Paenibacillaceae</taxon>
        <taxon>Paenibacillus</taxon>
    </lineage>
</organism>
<evidence type="ECO:0000256" key="1">
    <source>
        <dbReference type="SAM" id="Phobius"/>
    </source>
</evidence>
<name>A0ABU9DLM9_9BACL</name>